<dbReference type="InterPro" id="IPR029058">
    <property type="entry name" value="AB_hydrolase_fold"/>
</dbReference>
<dbReference type="InterPro" id="IPR008391">
    <property type="entry name" value="AXE1_dom"/>
</dbReference>
<name>A0A4Y8ABF7_9SPHI</name>
<dbReference type="GO" id="GO:0004252">
    <property type="term" value="F:serine-type endopeptidase activity"/>
    <property type="evidence" value="ECO:0007669"/>
    <property type="project" value="InterPro"/>
</dbReference>
<keyword evidence="4" id="KW-0732">Signal</keyword>
<dbReference type="InterPro" id="IPR002471">
    <property type="entry name" value="Pept_S9_AS"/>
</dbReference>
<feature type="active site" description="Charge relay system" evidence="2">
    <location>
        <position position="385"/>
    </location>
</feature>
<feature type="active site" description="Nucleophile" evidence="2">
    <location>
        <position position="299"/>
    </location>
</feature>
<protein>
    <submittedName>
        <fullName evidence="6">Alpha/beta fold hydrolase</fullName>
    </submittedName>
</protein>
<dbReference type="Gene3D" id="3.40.50.1820">
    <property type="entry name" value="alpha/beta hydrolase"/>
    <property type="match status" value="1"/>
</dbReference>
<organism evidence="6 7">
    <name type="scientific">Mucilaginibacter phyllosphaerae</name>
    <dbReference type="NCBI Taxonomy" id="1812349"/>
    <lineage>
        <taxon>Bacteria</taxon>
        <taxon>Pseudomonadati</taxon>
        <taxon>Bacteroidota</taxon>
        <taxon>Sphingobacteriia</taxon>
        <taxon>Sphingobacteriales</taxon>
        <taxon>Sphingobacteriaceae</taxon>
        <taxon>Mucilaginibacter</taxon>
    </lineage>
</organism>
<feature type="chain" id="PRO_5021288016" evidence="4">
    <location>
        <begin position="29"/>
        <end position="435"/>
    </location>
</feature>
<dbReference type="EMBL" id="SNQG01000005">
    <property type="protein sequence ID" value="TEW65171.1"/>
    <property type="molecule type" value="Genomic_DNA"/>
</dbReference>
<dbReference type="Pfam" id="PF05448">
    <property type="entry name" value="AXE1"/>
    <property type="match status" value="1"/>
</dbReference>
<evidence type="ECO:0000256" key="4">
    <source>
        <dbReference type="SAM" id="SignalP"/>
    </source>
</evidence>
<dbReference type="GO" id="GO:0006508">
    <property type="term" value="P:proteolysis"/>
    <property type="evidence" value="ECO:0007669"/>
    <property type="project" value="InterPro"/>
</dbReference>
<dbReference type="GO" id="GO:0005976">
    <property type="term" value="P:polysaccharide metabolic process"/>
    <property type="evidence" value="ECO:0007669"/>
    <property type="project" value="TreeGrafter"/>
</dbReference>
<keyword evidence="1 6" id="KW-0378">Hydrolase</keyword>
<evidence type="ECO:0000313" key="6">
    <source>
        <dbReference type="EMBL" id="TEW65171.1"/>
    </source>
</evidence>
<sequence length="435" mass="49053">MVNRSNKIIFILSCMLAAVCSQYLPAAAQDDEEGISTVLTPGSKNAIFDSRATYTFEVKNPTDAAQTGTVSYQITQHGKKLGSGKQNVKLGKKASEKYSFELPALKTGFYKVDFMVNITEYDDTTRRVFGIQPEEIRSKYAPPADFDAFWQQAKNDLAKVKPQFKLTPMPKMNTDNRKVFLIEMKSLDNYTVKGWMTIPINKDPNRKFSVLLGLPGYQVNLMPITGLDEDLAIITLNVRGQGNSRGPIDTRRDEFIFYRIEDRDNYVMRGVIMDCIRAVDFVYAQPNLKHDNILVSGGSMGGYLALATAALDKRVNLCSAQNPILCDVNDLDGEVTWPISDIKKYIRTQPGLTFDKVLSNMNYYDGKNFAGKVTCPMIMGIGLLDPYAPPFNEYATYNVIPGKKRLMVFKDLGHEISQSYKDLEGRWMRDHFALF</sequence>
<feature type="active site" description="Charge relay system" evidence="2">
    <location>
        <position position="414"/>
    </location>
</feature>
<evidence type="ECO:0000256" key="3">
    <source>
        <dbReference type="PIRSR" id="PIRSR639069-2"/>
    </source>
</evidence>
<dbReference type="AlphaFoldDB" id="A0A4Y8ABF7"/>
<accession>A0A4Y8ABF7</accession>
<evidence type="ECO:0000313" key="7">
    <source>
        <dbReference type="Proteomes" id="UP000297248"/>
    </source>
</evidence>
<feature type="domain" description="Acetyl xylan esterase" evidence="5">
    <location>
        <begin position="136"/>
        <end position="429"/>
    </location>
</feature>
<dbReference type="Proteomes" id="UP000297248">
    <property type="component" value="Unassembled WGS sequence"/>
</dbReference>
<comment type="caution">
    <text evidence="6">The sequence shown here is derived from an EMBL/GenBank/DDBJ whole genome shotgun (WGS) entry which is preliminary data.</text>
</comment>
<evidence type="ECO:0000256" key="2">
    <source>
        <dbReference type="PIRSR" id="PIRSR639069-1"/>
    </source>
</evidence>
<dbReference type="SUPFAM" id="SSF53474">
    <property type="entry name" value="alpha/beta-Hydrolases"/>
    <property type="match status" value="1"/>
</dbReference>
<evidence type="ECO:0000256" key="1">
    <source>
        <dbReference type="ARBA" id="ARBA00022801"/>
    </source>
</evidence>
<dbReference type="PROSITE" id="PS00708">
    <property type="entry name" value="PRO_ENDOPEP_SER"/>
    <property type="match status" value="1"/>
</dbReference>
<feature type="binding site" evidence="3">
    <location>
        <position position="217"/>
    </location>
    <ligand>
        <name>substrate</name>
    </ligand>
</feature>
<feature type="signal peptide" evidence="4">
    <location>
        <begin position="1"/>
        <end position="28"/>
    </location>
</feature>
<reference evidence="6 7" key="1">
    <citation type="journal article" date="2016" name="Int. J. Syst. Evol. Microbiol.">
        <title>Proposal of Mucilaginibacter phyllosphaerae sp. nov. isolated from the phyllosphere of Galium album.</title>
        <authorList>
            <person name="Aydogan E.L."/>
            <person name="Busse H.J."/>
            <person name="Moser G."/>
            <person name="Muller C."/>
            <person name="Kampfer P."/>
            <person name="Glaeser S.P."/>
        </authorList>
    </citation>
    <scope>NUCLEOTIDE SEQUENCE [LARGE SCALE GENOMIC DNA]</scope>
    <source>
        <strain evidence="6 7">PP-F2FG21</strain>
    </source>
</reference>
<dbReference type="PANTHER" id="PTHR40111:SF1">
    <property type="entry name" value="CEPHALOSPORIN-C DEACETYLASE"/>
    <property type="match status" value="1"/>
</dbReference>
<evidence type="ECO:0000259" key="5">
    <source>
        <dbReference type="Pfam" id="PF05448"/>
    </source>
</evidence>
<dbReference type="PANTHER" id="PTHR40111">
    <property type="entry name" value="CEPHALOSPORIN-C DEACETYLASE"/>
    <property type="match status" value="1"/>
</dbReference>
<dbReference type="GO" id="GO:0052689">
    <property type="term" value="F:carboxylic ester hydrolase activity"/>
    <property type="evidence" value="ECO:0007669"/>
    <property type="project" value="TreeGrafter"/>
</dbReference>
<proteinExistence type="predicted"/>
<dbReference type="InterPro" id="IPR039069">
    <property type="entry name" value="CE7"/>
</dbReference>
<gene>
    <name evidence="6" type="ORF">E2R65_14750</name>
</gene>